<keyword evidence="11" id="KW-1185">Reference proteome</keyword>
<evidence type="ECO:0000256" key="1">
    <source>
        <dbReference type="ARBA" id="ARBA00004651"/>
    </source>
</evidence>
<sequence length="410" mass="44219">MQIRPILSTLRHHKLTALMLTLQVAFTCAIVCNVVFMVAQRVQRISVPTGIAEDEVSAIHSTGIEKGENAQARQTADLAALRAVPGVRFAAAVSYSLPLDRSESSSGICPSKQALDRAMQLNTIEGSGCMEPAGYDGTPGLLATLGLHLVAGRDFLPDDYVDKGKPAVAIVTRALAQKMYPGQPALGQSMYDGDHFIRIVGIVDTLLRPAPRKPGLDGDSIIWPQRPEGPGVLYVLRSAPRDRQRVLGAAEAALLKANPDRIINPGQMQTYTEIRRAYFQRDTTMIGLLVASALGLLFVTALGIAGLANFWVQQRRRSIGIRRAIGATRSDILRYFQAENFLIVSAGVLLGTLLAVALNLLLMSHYELPRLPLWYLPVGALALWVLGQLSVLAPALRAAAVPPVVATRSV</sequence>
<feature type="domain" description="MacB-like periplasmic core" evidence="9">
    <location>
        <begin position="15"/>
        <end position="204"/>
    </location>
</feature>
<feature type="transmembrane region" description="Helical" evidence="7">
    <location>
        <begin position="285"/>
        <end position="312"/>
    </location>
</feature>
<keyword evidence="5 7" id="KW-0472">Membrane</keyword>
<keyword evidence="3 7" id="KW-0812">Transmembrane</keyword>
<evidence type="ECO:0000256" key="7">
    <source>
        <dbReference type="SAM" id="Phobius"/>
    </source>
</evidence>
<evidence type="ECO:0000256" key="6">
    <source>
        <dbReference type="ARBA" id="ARBA00038076"/>
    </source>
</evidence>
<dbReference type="Pfam" id="PF02687">
    <property type="entry name" value="FtsX"/>
    <property type="match status" value="1"/>
</dbReference>
<dbReference type="PANTHER" id="PTHR30572:SF4">
    <property type="entry name" value="ABC TRANSPORTER PERMEASE YTRF"/>
    <property type="match status" value="1"/>
</dbReference>
<feature type="transmembrane region" description="Helical" evidence="7">
    <location>
        <begin position="374"/>
        <end position="393"/>
    </location>
</feature>
<organism evidence="10 11">
    <name type="scientific">Dyella thiooxydans</name>
    <dbReference type="NCBI Taxonomy" id="445710"/>
    <lineage>
        <taxon>Bacteria</taxon>
        <taxon>Pseudomonadati</taxon>
        <taxon>Pseudomonadota</taxon>
        <taxon>Gammaproteobacteria</taxon>
        <taxon>Lysobacterales</taxon>
        <taxon>Rhodanobacteraceae</taxon>
        <taxon>Dyella</taxon>
    </lineage>
</organism>
<dbReference type="PATRIC" id="fig|445710.3.peg.3739"/>
<evidence type="ECO:0000256" key="2">
    <source>
        <dbReference type="ARBA" id="ARBA00022475"/>
    </source>
</evidence>
<evidence type="ECO:0000313" key="10">
    <source>
        <dbReference type="EMBL" id="AND71195.1"/>
    </source>
</evidence>
<dbReference type="EMBL" id="CP014841">
    <property type="protein sequence ID" value="AND71195.1"/>
    <property type="molecule type" value="Genomic_DNA"/>
</dbReference>
<dbReference type="GO" id="GO:0022857">
    <property type="term" value="F:transmembrane transporter activity"/>
    <property type="evidence" value="ECO:0007669"/>
    <property type="project" value="TreeGrafter"/>
</dbReference>
<gene>
    <name evidence="10" type="ORF">ATSB10_37410</name>
</gene>
<keyword evidence="4 7" id="KW-1133">Transmembrane helix</keyword>
<evidence type="ECO:0000256" key="3">
    <source>
        <dbReference type="ARBA" id="ARBA00022692"/>
    </source>
</evidence>
<evidence type="ECO:0000259" key="9">
    <source>
        <dbReference type="Pfam" id="PF12704"/>
    </source>
</evidence>
<dbReference type="AlphaFoldDB" id="A0A161J398"/>
<dbReference type="STRING" id="445710.ATSB10_37410"/>
<feature type="transmembrane region" description="Helical" evidence="7">
    <location>
        <begin position="20"/>
        <end position="39"/>
    </location>
</feature>
<dbReference type="Pfam" id="PF12704">
    <property type="entry name" value="MacB_PCD"/>
    <property type="match status" value="1"/>
</dbReference>
<dbReference type="InterPro" id="IPR003838">
    <property type="entry name" value="ABC3_permease_C"/>
</dbReference>
<evidence type="ECO:0000259" key="8">
    <source>
        <dbReference type="Pfam" id="PF02687"/>
    </source>
</evidence>
<comment type="similarity">
    <text evidence="6">Belongs to the ABC-4 integral membrane protein family.</text>
</comment>
<dbReference type="RefSeq" id="WP_063674136.1">
    <property type="nucleotide sequence ID" value="NZ_CP014841.1"/>
</dbReference>
<feature type="domain" description="ABC3 transporter permease C-terminal" evidence="8">
    <location>
        <begin position="293"/>
        <end position="402"/>
    </location>
</feature>
<evidence type="ECO:0000256" key="5">
    <source>
        <dbReference type="ARBA" id="ARBA00023136"/>
    </source>
</evidence>
<dbReference type="OrthoDB" id="9770036at2"/>
<dbReference type="Proteomes" id="UP000077255">
    <property type="component" value="Chromosome"/>
</dbReference>
<proteinExistence type="inferred from homology"/>
<comment type="subcellular location">
    <subcellularLocation>
        <location evidence="1">Cell membrane</location>
        <topology evidence="1">Multi-pass membrane protein</topology>
    </subcellularLocation>
</comment>
<evidence type="ECO:0000256" key="4">
    <source>
        <dbReference type="ARBA" id="ARBA00022989"/>
    </source>
</evidence>
<dbReference type="InterPro" id="IPR050250">
    <property type="entry name" value="Macrolide_Exporter_MacB"/>
</dbReference>
<dbReference type="KEGG" id="dtx:ATSB10_37410"/>
<feature type="transmembrane region" description="Helical" evidence="7">
    <location>
        <begin position="341"/>
        <end position="362"/>
    </location>
</feature>
<evidence type="ECO:0000313" key="11">
    <source>
        <dbReference type="Proteomes" id="UP000077255"/>
    </source>
</evidence>
<dbReference type="PANTHER" id="PTHR30572">
    <property type="entry name" value="MEMBRANE COMPONENT OF TRANSPORTER-RELATED"/>
    <property type="match status" value="1"/>
</dbReference>
<accession>A0A161J398</accession>
<dbReference type="GO" id="GO:0005886">
    <property type="term" value="C:plasma membrane"/>
    <property type="evidence" value="ECO:0007669"/>
    <property type="project" value="UniProtKB-SubCell"/>
</dbReference>
<keyword evidence="2" id="KW-1003">Cell membrane</keyword>
<reference evidence="10 11" key="1">
    <citation type="submission" date="2016-02" db="EMBL/GenBank/DDBJ databases">
        <title>Complete genome sequencing and analysis of ATSB10, Dyella thiooxydans isolated from rhizosphere soil of sunflower (Helianthus annuus L.).</title>
        <authorList>
            <person name="Lee Y."/>
            <person name="Hwangbo K."/>
            <person name="Chung H."/>
            <person name="Yoo J."/>
            <person name="Kim K.Y."/>
            <person name="Sa T.M."/>
            <person name="Um Y."/>
            <person name="Madhaiyan M."/>
        </authorList>
    </citation>
    <scope>NUCLEOTIDE SEQUENCE [LARGE SCALE GENOMIC DNA]</scope>
    <source>
        <strain evidence="10 11">ATSB10</strain>
    </source>
</reference>
<name>A0A161J398_9GAMM</name>
<protein>
    <submittedName>
        <fullName evidence="10">ABC transporter permease</fullName>
    </submittedName>
</protein>
<dbReference type="InterPro" id="IPR025857">
    <property type="entry name" value="MacB_PCD"/>
</dbReference>